<organism evidence="1 2">
    <name type="scientific">Pseudotamlana agarivorans</name>
    <dbReference type="NCBI Taxonomy" id="481183"/>
    <lineage>
        <taxon>Bacteria</taxon>
        <taxon>Pseudomonadati</taxon>
        <taxon>Bacteroidota</taxon>
        <taxon>Flavobacteriia</taxon>
        <taxon>Flavobacteriales</taxon>
        <taxon>Flavobacteriaceae</taxon>
        <taxon>Pseudotamlana</taxon>
    </lineage>
</organism>
<evidence type="ECO:0000313" key="2">
    <source>
        <dbReference type="Proteomes" id="UP001647509"/>
    </source>
</evidence>
<reference evidence="1" key="1">
    <citation type="submission" date="2021-05" db="EMBL/GenBank/DDBJ databases">
        <title>Draft genomes of bacteria isolated from model marine particles.</title>
        <authorList>
            <person name="Datta M.S."/>
            <person name="Schwartzman J.A."/>
            <person name="Enke T.N."/>
            <person name="Saavedra J."/>
            <person name="Cermak N."/>
            <person name="Cordero O.X."/>
        </authorList>
    </citation>
    <scope>NUCLEOTIDE SEQUENCE</scope>
    <source>
        <strain evidence="1">I2M19</strain>
    </source>
</reference>
<dbReference type="Proteomes" id="UP001647509">
    <property type="component" value="Unassembled WGS sequence"/>
</dbReference>
<evidence type="ECO:0000313" key="1">
    <source>
        <dbReference type="EMBL" id="MBU2950969.1"/>
    </source>
</evidence>
<name>A0ACC5U9G3_9FLAO</name>
<keyword evidence="2" id="KW-1185">Reference proteome</keyword>
<dbReference type="EMBL" id="JAHKPD010000013">
    <property type="protein sequence ID" value="MBU2950969.1"/>
    <property type="molecule type" value="Genomic_DNA"/>
</dbReference>
<accession>A0ACC5U9G3</accession>
<protein>
    <submittedName>
        <fullName evidence="1">T9SS type A sorting domain-containing protein</fullName>
    </submittedName>
</protein>
<gene>
    <name evidence="1" type="ORF">KO493_09680</name>
</gene>
<comment type="caution">
    <text evidence="1">The sequence shown here is derived from an EMBL/GenBank/DDBJ whole genome shotgun (WGS) entry which is preliminary data.</text>
</comment>
<sequence length="35" mass="4072">MKKSNTIDISQLPQGVYILKVTDQNYVTTKKFIKQ</sequence>
<proteinExistence type="predicted"/>